<feature type="domain" description="Carbohydrate kinase FGGY C-terminal" evidence="6">
    <location>
        <begin position="258"/>
        <end position="448"/>
    </location>
</feature>
<dbReference type="Proteomes" id="UP000182932">
    <property type="component" value="Unassembled WGS sequence"/>
</dbReference>
<dbReference type="PROSITE" id="PS00445">
    <property type="entry name" value="FGGY_KINASES_2"/>
    <property type="match status" value="1"/>
</dbReference>
<evidence type="ECO:0000256" key="1">
    <source>
        <dbReference type="ARBA" id="ARBA00009156"/>
    </source>
</evidence>
<dbReference type="PANTHER" id="PTHR43095:SF5">
    <property type="entry name" value="XYLULOSE KINASE"/>
    <property type="match status" value="1"/>
</dbReference>
<dbReference type="InterPro" id="IPR050406">
    <property type="entry name" value="FGGY_Carb_Kinase"/>
</dbReference>
<dbReference type="Pfam" id="PF00370">
    <property type="entry name" value="FGGY_N"/>
    <property type="match status" value="1"/>
</dbReference>
<dbReference type="EMBL" id="FNYY01000014">
    <property type="protein sequence ID" value="SEJ94042.1"/>
    <property type="molecule type" value="Genomic_DNA"/>
</dbReference>
<comment type="similarity">
    <text evidence="1 4">Belongs to the FGGY kinase family.</text>
</comment>
<dbReference type="Gene3D" id="3.30.420.40">
    <property type="match status" value="2"/>
</dbReference>
<dbReference type="PIRSF" id="PIRSF000538">
    <property type="entry name" value="GlpK"/>
    <property type="match status" value="1"/>
</dbReference>
<dbReference type="GO" id="GO:0016301">
    <property type="term" value="F:kinase activity"/>
    <property type="evidence" value="ECO:0007669"/>
    <property type="project" value="UniProtKB-KW"/>
</dbReference>
<evidence type="ECO:0000313" key="7">
    <source>
        <dbReference type="EMBL" id="SEJ94042.1"/>
    </source>
</evidence>
<evidence type="ECO:0000259" key="6">
    <source>
        <dbReference type="Pfam" id="PF02782"/>
    </source>
</evidence>
<dbReference type="GO" id="GO:0005975">
    <property type="term" value="P:carbohydrate metabolic process"/>
    <property type="evidence" value="ECO:0007669"/>
    <property type="project" value="InterPro"/>
</dbReference>
<dbReference type="AlphaFoldDB" id="A0A975WCT9"/>
<dbReference type="SUPFAM" id="SSF53067">
    <property type="entry name" value="Actin-like ATPase domain"/>
    <property type="match status" value="2"/>
</dbReference>
<keyword evidence="3 4" id="KW-0418">Kinase</keyword>
<dbReference type="Pfam" id="PF02782">
    <property type="entry name" value="FGGY_C"/>
    <property type="match status" value="1"/>
</dbReference>
<organism evidence="7 8">
    <name type="scientific">Marinovum algicola</name>
    <dbReference type="NCBI Taxonomy" id="42444"/>
    <lineage>
        <taxon>Bacteria</taxon>
        <taxon>Pseudomonadati</taxon>
        <taxon>Pseudomonadota</taxon>
        <taxon>Alphaproteobacteria</taxon>
        <taxon>Rhodobacterales</taxon>
        <taxon>Roseobacteraceae</taxon>
        <taxon>Marinovum</taxon>
    </lineage>
</organism>
<keyword evidence="8" id="KW-1185">Reference proteome</keyword>
<evidence type="ECO:0000256" key="2">
    <source>
        <dbReference type="ARBA" id="ARBA00022679"/>
    </source>
</evidence>
<comment type="caution">
    <text evidence="7">The sequence shown here is derived from an EMBL/GenBank/DDBJ whole genome shotgun (WGS) entry which is preliminary data.</text>
</comment>
<evidence type="ECO:0000313" key="8">
    <source>
        <dbReference type="Proteomes" id="UP000182932"/>
    </source>
</evidence>
<proteinExistence type="inferred from homology"/>
<sequence length="503" mass="51720">MTKLWLGLDVGTTAVKAAAYTPEGRQVALAEAPSQVTQVAGGGSEQDMGQVWATVVAVLADLVGRCDGAEFEALGIAAQGDGLWCVTEDGAPAGPAMLWNDTRTADDLAALEASGATGVIGRGCNTSLWSGTSGMLWRWVRENRPEMAAKTAHVMTCVDWIGLKLTGALGTDFSDATIPFLDIASRDYDAGQIAALDCDELADKLIAPRTADSVLGQVTDAAAGATGLPEGLTVSVGTLDLSAMIVGMGLAQSGETMMIMGTTAVVNILTDRITPSDAPVGASCLHPTAPVTIRVLAPTTGAAAFDWFAALHPKSLGGASAGEVAARMNALVETVPPGANGVTFLPYLNGERAPFVAPNLRGAFHGLSSTTSTGDMGRAVMEGAALSLRHCFEEETGLPTAPVQLTGGGSKNPVWCQIIADVVGQPVLVSAASDHGLWGAACLGAAAAGRGAAVELSRRDEALQSYTPNNHAAYGPVYARYALISRHHRALQADLNTLRETQT</sequence>
<evidence type="ECO:0000259" key="5">
    <source>
        <dbReference type="Pfam" id="PF00370"/>
    </source>
</evidence>
<dbReference type="InterPro" id="IPR018485">
    <property type="entry name" value="FGGY_C"/>
</dbReference>
<dbReference type="GO" id="GO:0016773">
    <property type="term" value="F:phosphotransferase activity, alcohol group as acceptor"/>
    <property type="evidence" value="ECO:0007669"/>
    <property type="project" value="InterPro"/>
</dbReference>
<gene>
    <name evidence="7" type="ORF">SAMN04487940_114134</name>
</gene>
<dbReference type="CDD" id="cd07802">
    <property type="entry name" value="ASKHA_NBD_FGGY_EcLyxK-like"/>
    <property type="match status" value="1"/>
</dbReference>
<dbReference type="InterPro" id="IPR000577">
    <property type="entry name" value="Carb_kinase_FGGY"/>
</dbReference>
<name>A0A975WCT9_9RHOB</name>
<dbReference type="InterPro" id="IPR018483">
    <property type="entry name" value="Carb_kinase_FGGY_CS"/>
</dbReference>
<keyword evidence="2 4" id="KW-0808">Transferase</keyword>
<dbReference type="GeneID" id="80819797"/>
<feature type="domain" description="Carbohydrate kinase FGGY N-terminal" evidence="5">
    <location>
        <begin position="4"/>
        <end position="247"/>
    </location>
</feature>
<dbReference type="RefSeq" id="WP_074837736.1">
    <property type="nucleotide sequence ID" value="NZ_FNYY01000014.1"/>
</dbReference>
<dbReference type="InterPro" id="IPR018484">
    <property type="entry name" value="FGGY_N"/>
</dbReference>
<accession>A0A975WCT9</accession>
<dbReference type="PANTHER" id="PTHR43095">
    <property type="entry name" value="SUGAR KINASE"/>
    <property type="match status" value="1"/>
</dbReference>
<dbReference type="InterPro" id="IPR043129">
    <property type="entry name" value="ATPase_NBD"/>
</dbReference>
<protein>
    <submittedName>
        <fullName evidence="7">Erythritol kinase</fullName>
    </submittedName>
</protein>
<reference evidence="7 8" key="1">
    <citation type="submission" date="2016-10" db="EMBL/GenBank/DDBJ databases">
        <authorList>
            <person name="Varghese N."/>
            <person name="Submissions S."/>
        </authorList>
    </citation>
    <scope>NUCLEOTIDE SEQUENCE [LARGE SCALE GENOMIC DNA]</scope>
    <source>
        <strain evidence="7 8">FF3</strain>
    </source>
</reference>
<evidence type="ECO:0000256" key="4">
    <source>
        <dbReference type="RuleBase" id="RU003733"/>
    </source>
</evidence>
<evidence type="ECO:0000256" key="3">
    <source>
        <dbReference type="ARBA" id="ARBA00022777"/>
    </source>
</evidence>